<dbReference type="Gene3D" id="2.60.120.650">
    <property type="entry name" value="Cupin"/>
    <property type="match status" value="2"/>
</dbReference>
<dbReference type="EMBL" id="OX365766">
    <property type="protein sequence ID" value="CAI4034517.1"/>
    <property type="molecule type" value="Genomic_DNA"/>
</dbReference>
<dbReference type="SMART" id="SM00545">
    <property type="entry name" value="JmjN"/>
    <property type="match status" value="1"/>
</dbReference>
<dbReference type="Pfam" id="PF02375">
    <property type="entry name" value="JmjN"/>
    <property type="match status" value="1"/>
</dbReference>
<dbReference type="SMART" id="SM00249">
    <property type="entry name" value="PHD"/>
    <property type="match status" value="1"/>
</dbReference>
<feature type="domain" description="JmjN" evidence="9">
    <location>
        <begin position="4"/>
        <end position="47"/>
    </location>
</feature>
<dbReference type="GO" id="GO:0034647">
    <property type="term" value="F:histone H3K4me/H3K4me2/H3K4me3 demethylase activity"/>
    <property type="evidence" value="ECO:0007669"/>
    <property type="project" value="TreeGrafter"/>
</dbReference>
<dbReference type="InterPro" id="IPR003349">
    <property type="entry name" value="JmjN"/>
</dbReference>
<dbReference type="InterPro" id="IPR003347">
    <property type="entry name" value="JmjC_dom"/>
</dbReference>
<accession>A0AA35NCL9</accession>
<keyword evidence="2" id="KW-0479">Metal-binding</keyword>
<keyword evidence="12" id="KW-1185">Reference proteome</keyword>
<dbReference type="InterPro" id="IPR013083">
    <property type="entry name" value="Znf_RING/FYVE/PHD"/>
</dbReference>
<dbReference type="PANTHER" id="PTHR10694">
    <property type="entry name" value="LYSINE-SPECIFIC DEMETHYLASE"/>
    <property type="match status" value="1"/>
</dbReference>
<protein>
    <recommendedName>
        <fullName evidence="13">Histone demethylase JHD2</fullName>
    </recommendedName>
</protein>
<dbReference type="RefSeq" id="XP_056077637.1">
    <property type="nucleotide sequence ID" value="XM_056223639.1"/>
</dbReference>
<keyword evidence="3 7" id="KW-0863">Zinc-finger</keyword>
<evidence type="ECO:0000313" key="11">
    <source>
        <dbReference type="EMBL" id="CAI4034517.1"/>
    </source>
</evidence>
<dbReference type="SUPFAM" id="SSF57903">
    <property type="entry name" value="FYVE/PHD zinc finger"/>
    <property type="match status" value="1"/>
</dbReference>
<dbReference type="SMART" id="SM00558">
    <property type="entry name" value="JmjC"/>
    <property type="match status" value="1"/>
</dbReference>
<organism evidence="11 12">
    <name type="scientific">Saccharomyces mikatae IFO 1815</name>
    <dbReference type="NCBI Taxonomy" id="226126"/>
    <lineage>
        <taxon>Eukaryota</taxon>
        <taxon>Fungi</taxon>
        <taxon>Dikarya</taxon>
        <taxon>Ascomycota</taxon>
        <taxon>Saccharomycotina</taxon>
        <taxon>Saccharomycetes</taxon>
        <taxon>Saccharomycetales</taxon>
        <taxon>Saccharomycetaceae</taxon>
        <taxon>Saccharomyces</taxon>
    </lineage>
</organism>
<evidence type="ECO:0000256" key="2">
    <source>
        <dbReference type="ARBA" id="ARBA00022723"/>
    </source>
</evidence>
<evidence type="ECO:0000259" key="8">
    <source>
        <dbReference type="PROSITE" id="PS50016"/>
    </source>
</evidence>
<dbReference type="Pfam" id="PF02373">
    <property type="entry name" value="JmjC"/>
    <property type="match status" value="1"/>
</dbReference>
<feature type="domain" description="PHD-type" evidence="8">
    <location>
        <begin position="236"/>
        <end position="286"/>
    </location>
</feature>
<dbReference type="PROSITE" id="PS51184">
    <property type="entry name" value="JMJC"/>
    <property type="match status" value="1"/>
</dbReference>
<proteinExistence type="predicted"/>
<feature type="domain" description="JmjC" evidence="10">
    <location>
        <begin position="382"/>
        <end position="550"/>
    </location>
</feature>
<dbReference type="PANTHER" id="PTHR10694:SF33">
    <property type="entry name" value="LYSINE-SPECIFIC DEMETHYLASE 5"/>
    <property type="match status" value="1"/>
</dbReference>
<evidence type="ECO:0000259" key="10">
    <source>
        <dbReference type="PROSITE" id="PS51184"/>
    </source>
</evidence>
<dbReference type="PROSITE" id="PS51183">
    <property type="entry name" value="JMJN"/>
    <property type="match status" value="1"/>
</dbReference>
<dbReference type="SUPFAM" id="SSF51197">
    <property type="entry name" value="Clavaminate synthase-like"/>
    <property type="match status" value="1"/>
</dbReference>
<dbReference type="InterPro" id="IPR011011">
    <property type="entry name" value="Znf_FYVE_PHD"/>
</dbReference>
<keyword evidence="4" id="KW-0862">Zinc</keyword>
<evidence type="ECO:0000256" key="4">
    <source>
        <dbReference type="ARBA" id="ARBA00022833"/>
    </source>
</evidence>
<dbReference type="Proteomes" id="UP001161438">
    <property type="component" value="Chromosome 10"/>
</dbReference>
<evidence type="ECO:0000259" key="9">
    <source>
        <dbReference type="PROSITE" id="PS51183"/>
    </source>
</evidence>
<evidence type="ECO:0000256" key="6">
    <source>
        <dbReference type="ARBA" id="ARBA00023242"/>
    </source>
</evidence>
<dbReference type="Gene3D" id="3.30.40.10">
    <property type="entry name" value="Zinc/RING finger domain, C3HC4 (zinc finger)"/>
    <property type="match status" value="1"/>
</dbReference>
<keyword evidence="5" id="KW-0408">Iron</keyword>
<dbReference type="PROSITE" id="PS01359">
    <property type="entry name" value="ZF_PHD_1"/>
    <property type="match status" value="1"/>
</dbReference>
<dbReference type="FunFam" id="2.60.120.650:FF:000055">
    <property type="entry name" value="Jhd2p"/>
    <property type="match status" value="1"/>
</dbReference>
<dbReference type="GO" id="GO:0006355">
    <property type="term" value="P:regulation of DNA-templated transcription"/>
    <property type="evidence" value="ECO:0007669"/>
    <property type="project" value="TreeGrafter"/>
</dbReference>
<dbReference type="InterPro" id="IPR019786">
    <property type="entry name" value="Zinc_finger_PHD-type_CS"/>
</dbReference>
<dbReference type="InterPro" id="IPR001965">
    <property type="entry name" value="Znf_PHD"/>
</dbReference>
<comment type="subcellular location">
    <subcellularLocation>
        <location evidence="1">Nucleus</location>
    </subcellularLocation>
</comment>
<reference evidence="11" key="1">
    <citation type="submission" date="2022-10" db="EMBL/GenBank/DDBJ databases">
        <authorList>
            <person name="Byrne P K."/>
        </authorList>
    </citation>
    <scope>NUCLEOTIDE SEQUENCE</scope>
    <source>
        <strain evidence="11">IFO1815</strain>
    </source>
</reference>
<dbReference type="PROSITE" id="PS50016">
    <property type="entry name" value="ZF_PHD_2"/>
    <property type="match status" value="1"/>
</dbReference>
<dbReference type="Pfam" id="PF00628">
    <property type="entry name" value="PHD"/>
    <property type="match status" value="1"/>
</dbReference>
<evidence type="ECO:0008006" key="13">
    <source>
        <dbReference type="Google" id="ProtNLM"/>
    </source>
</evidence>
<keyword evidence="6" id="KW-0539">Nucleus</keyword>
<dbReference type="GeneID" id="80919334"/>
<evidence type="ECO:0000256" key="5">
    <source>
        <dbReference type="ARBA" id="ARBA00023004"/>
    </source>
</evidence>
<evidence type="ECO:0000256" key="3">
    <source>
        <dbReference type="ARBA" id="ARBA00022771"/>
    </source>
</evidence>
<sequence>MEEIPTLYPTEQEFRNPIDYFSNPHIKRLGVRYGMIKVIPPEGFRPPLSIDMENFTFQPRIQNLENLDLINRCRLFFMKQLNNFNRSNKDSSKPMLDKPYTIVDNLDSAHPSERLLKKVYFYDVFSELIKDNEVSTDTLPFCRRKLKFRDISQLRCDSSLWKTLSKKLNIPACSLKRIFEEYIASYYIFLHSLNKNVHTALHNDQYPKSLLSDDEDDFDLGPDSDFGSGSEEEYDDDACLVCHKTNDAKKTILCDSCDKPFHIYCLTPPLECVPAGDWICNTCIVGNGYYGFTQDTHDYTLPEFQKYCTQQNLRLLSARKPSINELEELFWSIVTKNHYNEITIVKYGADIHNELPGQITGFPTREFIPNNINGDELKDYFEYCDHPMNLTNLPLAHNSLLPLFERNISGMTTPWIYIGSLFSTFCWHMEDQYTLSANYQHQGEPKVWYSIPESGCAKFNELLNDLSPDLFIKQPDLLHQLVTLISPYDSNFKKSGIPVYKAIQKPNEYIITFPKCYHAGFNTGYNFNEAVNFTIDFWLPYGFGAITDYKSTQKACVFDMFDLMINVLNKYNEDTLFFNDAFARQCYSSLIVFYNTELKRIRKIQAIVPRTTLLTVDGGLNDEDEEYDIFCSRCKTICSVAFVLHHSSDSKSIRTYKRHKKSHLSVKQWNEISTMNSKLSVLCTQDYLNAIQNLNNVHGEEPFINDELYLTKSLKDIDLLIKQVGVKLDR</sequence>
<dbReference type="GO" id="GO:0005634">
    <property type="term" value="C:nucleus"/>
    <property type="evidence" value="ECO:0007669"/>
    <property type="project" value="UniProtKB-SubCell"/>
</dbReference>
<dbReference type="InterPro" id="IPR019787">
    <property type="entry name" value="Znf_PHD-finger"/>
</dbReference>
<evidence type="ECO:0000313" key="12">
    <source>
        <dbReference type="Proteomes" id="UP001161438"/>
    </source>
</evidence>
<evidence type="ECO:0000256" key="1">
    <source>
        <dbReference type="ARBA" id="ARBA00004123"/>
    </source>
</evidence>
<dbReference type="AlphaFoldDB" id="A0AA35NCL9"/>
<dbReference type="GO" id="GO:0008270">
    <property type="term" value="F:zinc ion binding"/>
    <property type="evidence" value="ECO:0007669"/>
    <property type="project" value="UniProtKB-KW"/>
</dbReference>
<name>A0AA35NCL9_SACMI</name>
<gene>
    <name evidence="11" type="primary">SMKI10G3100</name>
    <name evidence="11" type="ORF">SMKI_10G3100</name>
</gene>
<dbReference type="GO" id="GO:0000785">
    <property type="term" value="C:chromatin"/>
    <property type="evidence" value="ECO:0007669"/>
    <property type="project" value="TreeGrafter"/>
</dbReference>
<evidence type="ECO:0000256" key="7">
    <source>
        <dbReference type="PROSITE-ProRule" id="PRU00146"/>
    </source>
</evidence>
<dbReference type="CDD" id="cd15544">
    <property type="entry name" value="PHD_BAZ1A_like"/>
    <property type="match status" value="1"/>
</dbReference>